<evidence type="ECO:0000313" key="1">
    <source>
        <dbReference type="EMBL" id="ODV64182.1"/>
    </source>
</evidence>
<evidence type="ECO:0000313" key="2">
    <source>
        <dbReference type="Proteomes" id="UP000095038"/>
    </source>
</evidence>
<accession>A0A1D2VRE4</accession>
<gene>
    <name evidence="1" type="ORF">ASCRUDRAFT_11533</name>
</gene>
<dbReference type="GeneID" id="30962451"/>
<dbReference type="InParanoid" id="A0A1D2VRE4"/>
<dbReference type="EMBL" id="KV454475">
    <property type="protein sequence ID" value="ODV64182.1"/>
    <property type="molecule type" value="Genomic_DNA"/>
</dbReference>
<keyword evidence="2" id="KW-1185">Reference proteome</keyword>
<dbReference type="Proteomes" id="UP000095038">
    <property type="component" value="Unassembled WGS sequence"/>
</dbReference>
<dbReference type="AlphaFoldDB" id="A0A1D2VRE4"/>
<proteinExistence type="predicted"/>
<organism evidence="1 2">
    <name type="scientific">Ascoidea rubescens DSM 1968</name>
    <dbReference type="NCBI Taxonomy" id="1344418"/>
    <lineage>
        <taxon>Eukaryota</taxon>
        <taxon>Fungi</taxon>
        <taxon>Dikarya</taxon>
        <taxon>Ascomycota</taxon>
        <taxon>Saccharomycotina</taxon>
        <taxon>Saccharomycetes</taxon>
        <taxon>Ascoideaceae</taxon>
        <taxon>Ascoidea</taxon>
    </lineage>
</organism>
<name>A0A1D2VRE4_9ASCO</name>
<reference evidence="2" key="1">
    <citation type="submission" date="2016-05" db="EMBL/GenBank/DDBJ databases">
        <title>Comparative genomics of biotechnologically important yeasts.</title>
        <authorList>
            <consortium name="DOE Joint Genome Institute"/>
            <person name="Riley R."/>
            <person name="Haridas S."/>
            <person name="Wolfe K.H."/>
            <person name="Lopes M.R."/>
            <person name="Hittinger C.T."/>
            <person name="Goker M."/>
            <person name="Salamov A."/>
            <person name="Wisecaver J."/>
            <person name="Long T.M."/>
            <person name="Aerts A.L."/>
            <person name="Barry K."/>
            <person name="Choi C."/>
            <person name="Clum A."/>
            <person name="Coughlan A.Y."/>
            <person name="Deshpande S."/>
            <person name="Douglass A.P."/>
            <person name="Hanson S.J."/>
            <person name="Klenk H.-P."/>
            <person name="Labutti K."/>
            <person name="Lapidus A."/>
            <person name="Lindquist E."/>
            <person name="Lipzen A."/>
            <person name="Meier-Kolthoff J.P."/>
            <person name="Ohm R.A."/>
            <person name="Otillar R.P."/>
            <person name="Pangilinan J."/>
            <person name="Peng Y."/>
            <person name="Rokas A."/>
            <person name="Rosa C.A."/>
            <person name="Scheuner C."/>
            <person name="Sibirny A.A."/>
            <person name="Slot J.C."/>
            <person name="Stielow J.B."/>
            <person name="Sun H."/>
            <person name="Kurtzman C.P."/>
            <person name="Blackwell M."/>
            <person name="Grigoriev I.V."/>
            <person name="Jeffries T.W."/>
        </authorList>
    </citation>
    <scope>NUCLEOTIDE SEQUENCE [LARGE SCALE GENOMIC DNA]</scope>
    <source>
        <strain evidence="2">DSM 1968</strain>
    </source>
</reference>
<sequence>MIKIQPISKLNPSLLNNFCPCKTHFNLFSSLSISLSKSNDNKRRLKNVPSFEEFLVNKEIKDLYKKIIRIIYKKIPTNLKNGLIEYTKSEFRVPIGGNINDKSEILYNRKYALTIGKREFKKISSQFGINLDNYKN</sequence>
<dbReference type="RefSeq" id="XP_020050489.1">
    <property type="nucleotide sequence ID" value="XM_020188815.1"/>
</dbReference>
<protein>
    <submittedName>
        <fullName evidence="1">Uncharacterized protein</fullName>
    </submittedName>
</protein>